<proteinExistence type="inferred from homology"/>
<dbReference type="AlphaFoldDB" id="A0A154BMH0"/>
<feature type="domain" description="HTH gntR-type" evidence="16">
    <location>
        <begin position="11"/>
        <end position="79"/>
    </location>
</feature>
<dbReference type="Gene3D" id="3.50.30.10">
    <property type="entry name" value="Phosphohistidine domain"/>
    <property type="match status" value="1"/>
</dbReference>
<evidence type="ECO:0000256" key="7">
    <source>
        <dbReference type="ARBA" id="ARBA00022741"/>
    </source>
</evidence>
<dbReference type="GO" id="GO:0003700">
    <property type="term" value="F:DNA-binding transcription factor activity"/>
    <property type="evidence" value="ECO:0007669"/>
    <property type="project" value="InterPro"/>
</dbReference>
<keyword evidence="13" id="KW-0324">Glycolysis</keyword>
<dbReference type="InterPro" id="IPR036388">
    <property type="entry name" value="WH-like_DNA-bd_sf"/>
</dbReference>
<evidence type="ECO:0000256" key="12">
    <source>
        <dbReference type="ARBA" id="ARBA00023125"/>
    </source>
</evidence>
<name>A0A154BMH0_ANASB</name>
<evidence type="ECO:0000256" key="8">
    <source>
        <dbReference type="ARBA" id="ARBA00022777"/>
    </source>
</evidence>
<accession>A0A154BMH0</accession>
<dbReference type="GO" id="GO:0000287">
    <property type="term" value="F:magnesium ion binding"/>
    <property type="evidence" value="ECO:0007669"/>
    <property type="project" value="InterPro"/>
</dbReference>
<evidence type="ECO:0000259" key="16">
    <source>
        <dbReference type="PROSITE" id="PS50949"/>
    </source>
</evidence>
<dbReference type="Proteomes" id="UP000076268">
    <property type="component" value="Unassembled WGS sequence"/>
</dbReference>
<dbReference type="SUPFAM" id="SSF52009">
    <property type="entry name" value="Phosphohistidine domain"/>
    <property type="match status" value="1"/>
</dbReference>
<dbReference type="Pfam" id="PF02887">
    <property type="entry name" value="PK_C"/>
    <property type="match status" value="1"/>
</dbReference>
<dbReference type="InterPro" id="IPR040442">
    <property type="entry name" value="Pyrv_kinase-like_dom_sf"/>
</dbReference>
<keyword evidence="5" id="KW-0808">Transferase</keyword>
<evidence type="ECO:0000256" key="6">
    <source>
        <dbReference type="ARBA" id="ARBA00022723"/>
    </source>
</evidence>
<dbReference type="Gene3D" id="1.10.10.10">
    <property type="entry name" value="Winged helix-like DNA-binding domain superfamily/Winged helix DNA-binding domain"/>
    <property type="match status" value="1"/>
</dbReference>
<dbReference type="InterPro" id="IPR036390">
    <property type="entry name" value="WH_DNA-bd_sf"/>
</dbReference>
<evidence type="ECO:0000256" key="5">
    <source>
        <dbReference type="ARBA" id="ARBA00022679"/>
    </source>
</evidence>
<dbReference type="EC" id="2.7.1.40" evidence="4"/>
<dbReference type="InterPro" id="IPR015813">
    <property type="entry name" value="Pyrv/PenolPyrv_kinase-like_dom"/>
</dbReference>
<dbReference type="GO" id="GO:0003677">
    <property type="term" value="F:DNA binding"/>
    <property type="evidence" value="ECO:0007669"/>
    <property type="project" value="UniProtKB-KW"/>
</dbReference>
<evidence type="ECO:0000256" key="9">
    <source>
        <dbReference type="ARBA" id="ARBA00022840"/>
    </source>
</evidence>
<dbReference type="GO" id="GO:0030955">
    <property type="term" value="F:potassium ion binding"/>
    <property type="evidence" value="ECO:0007669"/>
    <property type="project" value="InterPro"/>
</dbReference>
<dbReference type="SUPFAM" id="SSF51621">
    <property type="entry name" value="Phosphoenolpyruvate/pyruvate domain"/>
    <property type="match status" value="1"/>
</dbReference>
<dbReference type="GO" id="GO:0016301">
    <property type="term" value="F:kinase activity"/>
    <property type="evidence" value="ECO:0007669"/>
    <property type="project" value="UniProtKB-KW"/>
</dbReference>
<keyword evidence="11" id="KW-0805">Transcription regulation</keyword>
<dbReference type="Gene3D" id="3.40.1380.20">
    <property type="entry name" value="Pyruvate kinase, C-terminal domain"/>
    <property type="match status" value="1"/>
</dbReference>
<dbReference type="RefSeq" id="WP_066244521.1">
    <property type="nucleotide sequence ID" value="NZ_LSGP01000025.1"/>
</dbReference>
<dbReference type="Pfam" id="PF00391">
    <property type="entry name" value="PEP-utilizers"/>
    <property type="match status" value="1"/>
</dbReference>
<dbReference type="InterPro" id="IPR008279">
    <property type="entry name" value="PEP-util_enz_mobile_dom"/>
</dbReference>
<dbReference type="InterPro" id="IPR000524">
    <property type="entry name" value="Tscrpt_reg_HTH_GntR"/>
</dbReference>
<evidence type="ECO:0000256" key="4">
    <source>
        <dbReference type="ARBA" id="ARBA00012142"/>
    </source>
</evidence>
<keyword evidence="14" id="KW-0804">Transcription</keyword>
<evidence type="ECO:0000256" key="14">
    <source>
        <dbReference type="ARBA" id="ARBA00023163"/>
    </source>
</evidence>
<protein>
    <recommendedName>
        <fullName evidence="4">pyruvate kinase</fullName>
        <ecNumber evidence="4">2.7.1.40</ecNumber>
    </recommendedName>
</protein>
<keyword evidence="8" id="KW-0418">Kinase</keyword>
<dbReference type="Pfam" id="PF00224">
    <property type="entry name" value="PK"/>
    <property type="match status" value="1"/>
</dbReference>
<evidence type="ECO:0000256" key="1">
    <source>
        <dbReference type="ARBA" id="ARBA00001946"/>
    </source>
</evidence>
<keyword evidence="9" id="KW-0067">ATP-binding</keyword>
<dbReference type="Gene3D" id="3.20.20.60">
    <property type="entry name" value="Phosphoenolpyruvate-binding domains"/>
    <property type="match status" value="1"/>
</dbReference>
<comment type="cofactor">
    <cofactor evidence="1">
        <name>Mg(2+)</name>
        <dbReference type="ChEBI" id="CHEBI:18420"/>
    </cofactor>
</comment>
<keyword evidence="6" id="KW-0479">Metal-binding</keyword>
<dbReference type="SMART" id="SM00345">
    <property type="entry name" value="HTH_GNTR"/>
    <property type="match status" value="1"/>
</dbReference>
<evidence type="ECO:0000256" key="10">
    <source>
        <dbReference type="ARBA" id="ARBA00022842"/>
    </source>
</evidence>
<dbReference type="SUPFAM" id="SSF46785">
    <property type="entry name" value="Winged helix' DNA-binding domain"/>
    <property type="match status" value="1"/>
</dbReference>
<evidence type="ECO:0000256" key="2">
    <source>
        <dbReference type="ARBA" id="ARBA00004997"/>
    </source>
</evidence>
<dbReference type="InterPro" id="IPR036637">
    <property type="entry name" value="Phosphohistidine_dom_sf"/>
</dbReference>
<dbReference type="STRING" id="1794912.AXX12_13050"/>
<organism evidence="17 18">
    <name type="scientific">Anaerosporomusa subterranea</name>
    <dbReference type="NCBI Taxonomy" id="1794912"/>
    <lineage>
        <taxon>Bacteria</taxon>
        <taxon>Bacillati</taxon>
        <taxon>Bacillota</taxon>
        <taxon>Negativicutes</taxon>
        <taxon>Acetonemataceae</taxon>
        <taxon>Anaerosporomusa</taxon>
    </lineage>
</organism>
<keyword evidence="7" id="KW-0547">Nucleotide-binding</keyword>
<dbReference type="InterPro" id="IPR015793">
    <property type="entry name" value="Pyrv_Knase_brl"/>
</dbReference>
<reference evidence="17 18" key="1">
    <citation type="submission" date="2016-02" db="EMBL/GenBank/DDBJ databases">
        <title>Anaerosporomusa subterraneum gen. nov., sp. nov., a spore-forming obligate anaerobe isolated from saprolite.</title>
        <authorList>
            <person name="Choi J.K."/>
            <person name="Shah M."/>
            <person name="Yee N."/>
        </authorList>
    </citation>
    <scope>NUCLEOTIDE SEQUENCE [LARGE SCALE GENOMIC DNA]</scope>
    <source>
        <strain evidence="17 18">RU4</strain>
    </source>
</reference>
<evidence type="ECO:0000256" key="15">
    <source>
        <dbReference type="ARBA" id="ARBA00023317"/>
    </source>
</evidence>
<comment type="caution">
    <text evidence="17">The sequence shown here is derived from an EMBL/GenBank/DDBJ whole genome shotgun (WGS) entry which is preliminary data.</text>
</comment>
<dbReference type="Pfam" id="PF00392">
    <property type="entry name" value="GntR"/>
    <property type="match status" value="1"/>
</dbReference>
<keyword evidence="12" id="KW-0238">DNA-binding</keyword>
<dbReference type="InterPro" id="IPR015795">
    <property type="entry name" value="Pyrv_Knase_C"/>
</dbReference>
<dbReference type="SUPFAM" id="SSF52935">
    <property type="entry name" value="PK C-terminal domain-like"/>
    <property type="match status" value="1"/>
</dbReference>
<evidence type="ECO:0000256" key="11">
    <source>
        <dbReference type="ARBA" id="ARBA00023015"/>
    </source>
</evidence>
<sequence length="560" mass="59955">MEEVQGRSGSEKSYRAIAEYLRQAIENDHYRCGDRLPSEKELSALFNVSRSSVREALTALEYVGLIEVRGGSGYYVAGNKTVALDEFIKQCHAKVILCAEAGWGIKTLKSLLLRGMDGVALPFEEMDSSGWSRQIRAVWQAAHDAAVLAPILAEVSIADPALVERMQLIAAAKIDGVVIAGVRSLDDVLAVRQTLDTEGSQMQVFALCNDAARESVETIIRVSDGVILDAEAWEHAQTTLPEVISRCCLSGKQVYLAIRLEETAQYGSSPGSDAISRAVLLGCDGVYVRTGGAAQKYPVDALNMLRDAASTAQEKLISRSELRGGRMLASPVANALCASAAQAAAAMKAVAFVVPTETGLTPRLLAKYHQGPPILAVTQNPQVARRLRLVWGVQPLLSRRTMRQESVMQLSVDTCLQAGYLHDGDSVVGVIGNMDVQDSRHSIQLITVGDVILKGQGVGEGIVSGRVTLIRSSLDLTKNVTNKILVVSGTDAEHVPLLQEAAGVIVEEGGFSSHAAISCLSLGKPAIIGASEATQLLLEDEQITMDIMRGLIFRGWVNLG</sequence>
<keyword evidence="18" id="KW-1185">Reference proteome</keyword>
<dbReference type="PRINTS" id="PR00035">
    <property type="entry name" value="HTHGNTR"/>
</dbReference>
<comment type="pathway">
    <text evidence="2">Carbohydrate degradation; glycolysis; pyruvate from D-glyceraldehyde 3-phosphate: step 5/5.</text>
</comment>
<dbReference type="GO" id="GO:0004743">
    <property type="term" value="F:pyruvate kinase activity"/>
    <property type="evidence" value="ECO:0007669"/>
    <property type="project" value="UniProtKB-EC"/>
</dbReference>
<evidence type="ECO:0000313" key="18">
    <source>
        <dbReference type="Proteomes" id="UP000076268"/>
    </source>
</evidence>
<dbReference type="InterPro" id="IPR036918">
    <property type="entry name" value="Pyrv_Knase_C_sf"/>
</dbReference>
<dbReference type="CDD" id="cd07377">
    <property type="entry name" value="WHTH_GntR"/>
    <property type="match status" value="1"/>
</dbReference>
<keyword evidence="15" id="KW-0670">Pyruvate</keyword>
<dbReference type="PROSITE" id="PS50949">
    <property type="entry name" value="HTH_GNTR"/>
    <property type="match status" value="1"/>
</dbReference>
<dbReference type="PANTHER" id="PTHR11817">
    <property type="entry name" value="PYRUVATE KINASE"/>
    <property type="match status" value="1"/>
</dbReference>
<dbReference type="UniPathway" id="UPA00109">
    <property type="reaction ID" value="UER00188"/>
</dbReference>
<dbReference type="InterPro" id="IPR001697">
    <property type="entry name" value="Pyr_Knase"/>
</dbReference>
<evidence type="ECO:0000256" key="3">
    <source>
        <dbReference type="ARBA" id="ARBA00008663"/>
    </source>
</evidence>
<keyword evidence="10" id="KW-0460">Magnesium</keyword>
<evidence type="ECO:0000313" key="17">
    <source>
        <dbReference type="EMBL" id="KYZ75101.1"/>
    </source>
</evidence>
<dbReference type="GO" id="GO:0005524">
    <property type="term" value="F:ATP binding"/>
    <property type="evidence" value="ECO:0007669"/>
    <property type="project" value="UniProtKB-KW"/>
</dbReference>
<dbReference type="EMBL" id="LSGP01000025">
    <property type="protein sequence ID" value="KYZ75101.1"/>
    <property type="molecule type" value="Genomic_DNA"/>
</dbReference>
<comment type="similarity">
    <text evidence="3">Belongs to the pyruvate kinase family.</text>
</comment>
<gene>
    <name evidence="17" type="ORF">AXX12_13050</name>
</gene>
<evidence type="ECO:0000256" key="13">
    <source>
        <dbReference type="ARBA" id="ARBA00023152"/>
    </source>
</evidence>